<dbReference type="CDD" id="cd05009">
    <property type="entry name" value="SIS_GlmS_GlmD_2"/>
    <property type="match status" value="1"/>
</dbReference>
<dbReference type="PROSITE" id="PS51464">
    <property type="entry name" value="SIS"/>
    <property type="match status" value="2"/>
</dbReference>
<evidence type="ECO:0000259" key="2">
    <source>
        <dbReference type="PROSITE" id="PS51464"/>
    </source>
</evidence>
<dbReference type="OrthoDB" id="9782098at2"/>
<dbReference type="InterPro" id="IPR046348">
    <property type="entry name" value="SIS_dom_sf"/>
</dbReference>
<dbReference type="GO" id="GO:0097367">
    <property type="term" value="F:carbohydrate derivative binding"/>
    <property type="evidence" value="ECO:0007669"/>
    <property type="project" value="InterPro"/>
</dbReference>
<comment type="caution">
    <text evidence="3">The sequence shown here is derived from an EMBL/GenBank/DDBJ whole genome shotgun (WGS) entry which is preliminary data.</text>
</comment>
<protein>
    <submittedName>
        <fullName evidence="3">SIS domain-containing protein</fullName>
    </submittedName>
</protein>
<evidence type="ECO:0000256" key="1">
    <source>
        <dbReference type="ARBA" id="ARBA00022737"/>
    </source>
</evidence>
<dbReference type="Gene3D" id="3.40.50.10490">
    <property type="entry name" value="Glucose-6-phosphate isomerase like protein, domain 1"/>
    <property type="match status" value="2"/>
</dbReference>
<organism evidence="3 4">
    <name type="scientific">[Clostridium] leptum DSM 753</name>
    <dbReference type="NCBI Taxonomy" id="428125"/>
    <lineage>
        <taxon>Bacteria</taxon>
        <taxon>Bacillati</taxon>
        <taxon>Bacillota</taxon>
        <taxon>Clostridia</taxon>
        <taxon>Eubacteriales</taxon>
        <taxon>Oscillospiraceae</taxon>
        <taxon>Oscillospiraceae incertae sedis</taxon>
    </lineage>
</organism>
<keyword evidence="4" id="KW-1185">Reference proteome</keyword>
<feature type="domain" description="SIS" evidence="2">
    <location>
        <begin position="31"/>
        <end position="174"/>
    </location>
</feature>
<accession>A0A855A470</accession>
<dbReference type="InterPro" id="IPR035466">
    <property type="entry name" value="GlmS/AgaS_SIS"/>
</dbReference>
<dbReference type="PANTHER" id="PTHR10937">
    <property type="entry name" value="GLUCOSAMINE--FRUCTOSE-6-PHOSPHATE AMINOTRANSFERASE, ISOMERIZING"/>
    <property type="match status" value="1"/>
</dbReference>
<dbReference type="InterPro" id="IPR035490">
    <property type="entry name" value="GlmS/FrlB_SIS"/>
</dbReference>
<dbReference type="GO" id="GO:1901135">
    <property type="term" value="P:carbohydrate derivative metabolic process"/>
    <property type="evidence" value="ECO:0007669"/>
    <property type="project" value="InterPro"/>
</dbReference>
<dbReference type="Pfam" id="PF01380">
    <property type="entry name" value="SIS"/>
    <property type="match status" value="2"/>
</dbReference>
<evidence type="ECO:0000313" key="4">
    <source>
        <dbReference type="Proteomes" id="UP000220611"/>
    </source>
</evidence>
<dbReference type="PANTHER" id="PTHR10937:SF8">
    <property type="entry name" value="AMINOTRANSFERASE-RELATED"/>
    <property type="match status" value="1"/>
</dbReference>
<dbReference type="CDD" id="cd05008">
    <property type="entry name" value="SIS_GlmS_GlmD_1"/>
    <property type="match status" value="1"/>
</dbReference>
<dbReference type="SUPFAM" id="SSF53697">
    <property type="entry name" value="SIS domain"/>
    <property type="match status" value="1"/>
</dbReference>
<dbReference type="AlphaFoldDB" id="A0A855A470"/>
<keyword evidence="1" id="KW-0677">Repeat</keyword>
<gene>
    <name evidence="3" type="ORF">CH238_10070</name>
</gene>
<name>A0A855A470_9FIRM</name>
<dbReference type="Proteomes" id="UP000220611">
    <property type="component" value="Unassembled WGS sequence"/>
</dbReference>
<dbReference type="InterPro" id="IPR001347">
    <property type="entry name" value="SIS_dom"/>
</dbReference>
<feature type="domain" description="SIS" evidence="2">
    <location>
        <begin position="197"/>
        <end position="338"/>
    </location>
</feature>
<proteinExistence type="predicted"/>
<dbReference type="EMBL" id="NOXF01000007">
    <property type="protein sequence ID" value="PEQ24221.1"/>
    <property type="molecule type" value="Genomic_DNA"/>
</dbReference>
<evidence type="ECO:0000313" key="3">
    <source>
        <dbReference type="EMBL" id="PEQ24221.1"/>
    </source>
</evidence>
<sequence length="348" mass="37866">MNNSIMFQEIQEEPAALRECIEQNQVMVKFLAEEIRSKNPSYLVLAARGTSCNAAKFAKYVFETYVGLPVMIAAPSVLTKYGGKLKLSNAVVVGISQSGAAQDVCSLIDRGNRDGSLTVAITNTEGSLLSQRAKFHLNCCAGLEKSLAATKTFLCQLALLTQLAAQLSGEPRLLDLVKRLPRIAAAMLDRTQELSRMAHRYRFMNECFILARGLNYPIALEFGIKTQETSFVRSRAYSVANFTHGPIAMLRDFIPVFVLATDAATDENTCEMIKRLKNQRCDVCVITNKQEIADLAGGNAVLLPPECEGVAGGFACATVIQLFACELSVQRGNNPDAPEGLTKVTVTV</sequence>
<reference evidence="3 4" key="1">
    <citation type="submission" date="2017-07" db="EMBL/GenBank/DDBJ databases">
        <title>Prevalence of linear plasmids in Cutibacterium (Propionibacterium) acnes isolates obtained from prostatic tissue.</title>
        <authorList>
            <person name="Davidsson S."/>
            <person name="Carlsson J."/>
            <person name="Molling P."/>
            <person name="Andren O."/>
            <person name="Andersson S.-O."/>
            <person name="Brzuszkiewicz E."/>
            <person name="Poehlein A."/>
            <person name="Al-Zeer M."/>
            <person name="Brinkmann V."/>
            <person name="Scavenius C."/>
            <person name="Nazipi S."/>
            <person name="Soderquist B."/>
            <person name="Bruggemann H."/>
        </authorList>
    </citation>
    <scope>NUCLEOTIDE SEQUENCE [LARGE SCALE GENOMIC DNA]</scope>
    <source>
        <strain evidence="3 4">DSM 753</strain>
    </source>
</reference>